<keyword evidence="2" id="KW-1185">Reference proteome</keyword>
<dbReference type="InParanoid" id="G4NKF3"/>
<feature type="non-terminal residue" evidence="1">
    <location>
        <position position="1"/>
    </location>
</feature>
<dbReference type="KEGG" id="mgr:MGG_18047"/>
<dbReference type="EMBL" id="CM001237">
    <property type="protein sequence ID" value="EHA46589.1"/>
    <property type="molecule type" value="Genomic_DNA"/>
</dbReference>
<name>G4NKF3_PYRO7</name>
<evidence type="ECO:0000313" key="1">
    <source>
        <dbReference type="EMBL" id="EHA46589.1"/>
    </source>
</evidence>
<dbReference type="Proteomes" id="UP000009058">
    <property type="component" value="Chromosome 7"/>
</dbReference>
<protein>
    <submittedName>
        <fullName evidence="1">Uncharacterized protein</fullName>
    </submittedName>
</protein>
<dbReference type="VEuPathDB" id="FungiDB:MGG_18047"/>
<dbReference type="GeneID" id="12985922"/>
<organism evidence="1 2">
    <name type="scientific">Pyricularia oryzae (strain 70-15 / ATCC MYA-4617 / FGSC 8958)</name>
    <name type="common">Rice blast fungus</name>
    <name type="synonym">Magnaporthe oryzae</name>
    <dbReference type="NCBI Taxonomy" id="242507"/>
    <lineage>
        <taxon>Eukaryota</taxon>
        <taxon>Fungi</taxon>
        <taxon>Dikarya</taxon>
        <taxon>Ascomycota</taxon>
        <taxon>Pezizomycotina</taxon>
        <taxon>Sordariomycetes</taxon>
        <taxon>Sordariomycetidae</taxon>
        <taxon>Magnaporthales</taxon>
        <taxon>Pyriculariaceae</taxon>
        <taxon>Pyricularia</taxon>
    </lineage>
</organism>
<dbReference type="RefSeq" id="XP_003721332.1">
    <property type="nucleotide sequence ID" value="XM_003721284.1"/>
</dbReference>
<reference evidence="1 2" key="1">
    <citation type="journal article" date="2005" name="Nature">
        <title>The genome sequence of the rice blast fungus Magnaporthe grisea.</title>
        <authorList>
            <person name="Dean R.A."/>
            <person name="Talbot N.J."/>
            <person name="Ebbole D.J."/>
            <person name="Farman M.L."/>
            <person name="Mitchell T.K."/>
            <person name="Orbach M.J."/>
            <person name="Thon M."/>
            <person name="Kulkarni R."/>
            <person name="Xu J.R."/>
            <person name="Pan H."/>
            <person name="Read N.D."/>
            <person name="Lee Y.H."/>
            <person name="Carbone I."/>
            <person name="Brown D."/>
            <person name="Oh Y.Y."/>
            <person name="Donofrio N."/>
            <person name="Jeong J.S."/>
            <person name="Soanes D.M."/>
            <person name="Djonovic S."/>
            <person name="Kolomiets E."/>
            <person name="Rehmeyer C."/>
            <person name="Li W."/>
            <person name="Harding M."/>
            <person name="Kim S."/>
            <person name="Lebrun M.H."/>
            <person name="Bohnert H."/>
            <person name="Coughlan S."/>
            <person name="Butler J."/>
            <person name="Calvo S."/>
            <person name="Ma L.J."/>
            <person name="Nicol R."/>
            <person name="Purcell S."/>
            <person name="Nusbaum C."/>
            <person name="Galagan J.E."/>
            <person name="Birren B.W."/>
        </authorList>
    </citation>
    <scope>NUCLEOTIDE SEQUENCE [LARGE SCALE GENOMIC DNA]</scope>
    <source>
        <strain evidence="2">70-15 / ATCC MYA-4617 / FGSC 8958</strain>
    </source>
</reference>
<proteinExistence type="predicted"/>
<accession>G4NKF3</accession>
<reference key="2">
    <citation type="submission" date="2011-05" db="EMBL/GenBank/DDBJ databases">
        <title>The Genome Sequence of Magnaporthe oryzae 70-15.</title>
        <authorList>
            <consortium name="The Broad Institute Genome Sequencing Platform"/>
            <person name="Ma L.-J."/>
            <person name="Dead R."/>
            <person name="Young S.K."/>
            <person name="Zeng Q."/>
            <person name="Gargeya S."/>
            <person name="Fitzgerald M."/>
            <person name="Haas B."/>
            <person name="Abouelleil A."/>
            <person name="Alvarado L."/>
            <person name="Arachchi H.M."/>
            <person name="Berlin A."/>
            <person name="Brown A."/>
            <person name="Chapman S.B."/>
            <person name="Chen Z."/>
            <person name="Dunbar C."/>
            <person name="Freedman E."/>
            <person name="Gearin G."/>
            <person name="Gellesch M."/>
            <person name="Goldberg J."/>
            <person name="Griggs A."/>
            <person name="Gujja S."/>
            <person name="Heiman D."/>
            <person name="Howarth C."/>
            <person name="Larson L."/>
            <person name="Lui A."/>
            <person name="MacDonald P.J.P."/>
            <person name="Mehta T."/>
            <person name="Montmayeur A."/>
            <person name="Murphy C."/>
            <person name="Neiman D."/>
            <person name="Pearson M."/>
            <person name="Priest M."/>
            <person name="Roberts A."/>
            <person name="Saif S."/>
            <person name="Shea T."/>
            <person name="Shenoy N."/>
            <person name="Sisk P."/>
            <person name="Stolte C."/>
            <person name="Sykes S."/>
            <person name="Yandava C."/>
            <person name="Wortman J."/>
            <person name="Nusbaum C."/>
            <person name="Birren B."/>
        </authorList>
    </citation>
    <scope>NUCLEOTIDE SEQUENCE</scope>
    <source>
        <strain>70-15</strain>
    </source>
</reference>
<dbReference type="OrthoDB" id="10418494at2759"/>
<sequence length="117" mass="12985">VDCCLVRLDGERGHAVLTRKLDVWPSSWVRRITRAFNGKVSFGCLRQELEYGGGRRLGAPLGALRLAAQLAVASLQYLFGVHSMSRRPAIGSRRELRTCRSPNGGRESGALFIFPTW</sequence>
<gene>
    <name evidence="1" type="ORF">MGG_18047</name>
</gene>
<dbReference type="AlphaFoldDB" id="G4NKF3"/>
<evidence type="ECO:0000313" key="2">
    <source>
        <dbReference type="Proteomes" id="UP000009058"/>
    </source>
</evidence>